<feature type="domain" description="Glycoside hydrolase family 29 N-terminal" evidence="8">
    <location>
        <begin position="10"/>
        <end position="323"/>
    </location>
</feature>
<organism evidence="9 10">
    <name type="scientific">Stackebrandtia albiflava</name>
    <dbReference type="NCBI Taxonomy" id="406432"/>
    <lineage>
        <taxon>Bacteria</taxon>
        <taxon>Bacillati</taxon>
        <taxon>Actinomycetota</taxon>
        <taxon>Actinomycetes</taxon>
        <taxon>Glycomycetales</taxon>
        <taxon>Glycomycetaceae</taxon>
        <taxon>Stackebrandtia</taxon>
    </lineage>
</organism>
<dbReference type="Gene3D" id="3.20.20.80">
    <property type="entry name" value="Glycosidases"/>
    <property type="match status" value="1"/>
</dbReference>
<keyword evidence="4" id="KW-0732">Signal</keyword>
<dbReference type="RefSeq" id="WP_147131391.1">
    <property type="nucleotide sequence ID" value="NZ_BAABIJ010000009.1"/>
</dbReference>
<dbReference type="EC" id="3.2.1.51" evidence="3"/>
<evidence type="ECO:0000313" key="9">
    <source>
        <dbReference type="EMBL" id="TWJ17193.1"/>
    </source>
</evidence>
<dbReference type="InterPro" id="IPR016286">
    <property type="entry name" value="FUC_metazoa-typ"/>
</dbReference>
<proteinExistence type="inferred from homology"/>
<evidence type="ECO:0000256" key="3">
    <source>
        <dbReference type="ARBA" id="ARBA00012662"/>
    </source>
</evidence>
<dbReference type="AlphaFoldDB" id="A0A562VH19"/>
<dbReference type="PIRSF" id="PIRSF001092">
    <property type="entry name" value="Alpha-L-fucosidase"/>
    <property type="match status" value="1"/>
</dbReference>
<dbReference type="SUPFAM" id="SSF51445">
    <property type="entry name" value="(Trans)glycosidases"/>
    <property type="match status" value="1"/>
</dbReference>
<keyword evidence="10" id="KW-1185">Reference proteome</keyword>
<keyword evidence="6" id="KW-0326">Glycosidase</keyword>
<gene>
    <name evidence="9" type="ORF">LX16_0111</name>
</gene>
<dbReference type="SMART" id="SM00812">
    <property type="entry name" value="Alpha_L_fucos"/>
    <property type="match status" value="1"/>
</dbReference>
<evidence type="ECO:0000256" key="7">
    <source>
        <dbReference type="PIRSR" id="PIRSR001092-1"/>
    </source>
</evidence>
<dbReference type="PANTHER" id="PTHR10030">
    <property type="entry name" value="ALPHA-L-FUCOSIDASE"/>
    <property type="match status" value="1"/>
</dbReference>
<dbReference type="GO" id="GO:0005764">
    <property type="term" value="C:lysosome"/>
    <property type="evidence" value="ECO:0007669"/>
    <property type="project" value="TreeGrafter"/>
</dbReference>
<evidence type="ECO:0000256" key="5">
    <source>
        <dbReference type="ARBA" id="ARBA00022801"/>
    </source>
</evidence>
<dbReference type="InterPro" id="IPR057739">
    <property type="entry name" value="Glyco_hydro_29_N"/>
</dbReference>
<dbReference type="OrthoDB" id="5526311at2"/>
<dbReference type="PRINTS" id="PR00741">
    <property type="entry name" value="GLHYDRLASE29"/>
</dbReference>
<protein>
    <recommendedName>
        <fullName evidence="3">alpha-L-fucosidase</fullName>
        <ecNumber evidence="3">3.2.1.51</ecNumber>
    </recommendedName>
</protein>
<dbReference type="Proteomes" id="UP000321617">
    <property type="component" value="Unassembled WGS sequence"/>
</dbReference>
<dbReference type="GO" id="GO:0006004">
    <property type="term" value="P:fucose metabolic process"/>
    <property type="evidence" value="ECO:0007669"/>
    <property type="project" value="InterPro"/>
</dbReference>
<dbReference type="PANTHER" id="PTHR10030:SF37">
    <property type="entry name" value="ALPHA-L-FUCOSIDASE-RELATED"/>
    <property type="match status" value="1"/>
</dbReference>
<dbReference type="GO" id="GO:0016139">
    <property type="term" value="P:glycoside catabolic process"/>
    <property type="evidence" value="ECO:0007669"/>
    <property type="project" value="TreeGrafter"/>
</dbReference>
<keyword evidence="5" id="KW-0378">Hydrolase</keyword>
<dbReference type="InterPro" id="IPR017853">
    <property type="entry name" value="GH"/>
</dbReference>
<comment type="similarity">
    <text evidence="2">Belongs to the glycosyl hydrolase 29 family.</text>
</comment>
<evidence type="ECO:0000313" key="10">
    <source>
        <dbReference type="Proteomes" id="UP000321617"/>
    </source>
</evidence>
<dbReference type="EMBL" id="VLLL01000001">
    <property type="protein sequence ID" value="TWJ17193.1"/>
    <property type="molecule type" value="Genomic_DNA"/>
</dbReference>
<dbReference type="GO" id="GO:0004560">
    <property type="term" value="F:alpha-L-fucosidase activity"/>
    <property type="evidence" value="ECO:0007669"/>
    <property type="project" value="InterPro"/>
</dbReference>
<evidence type="ECO:0000256" key="2">
    <source>
        <dbReference type="ARBA" id="ARBA00007951"/>
    </source>
</evidence>
<reference evidence="9 10" key="1">
    <citation type="journal article" date="2013" name="Stand. Genomic Sci.">
        <title>Genomic Encyclopedia of Type Strains, Phase I: The one thousand microbial genomes (KMG-I) project.</title>
        <authorList>
            <person name="Kyrpides N.C."/>
            <person name="Woyke T."/>
            <person name="Eisen J.A."/>
            <person name="Garrity G."/>
            <person name="Lilburn T.G."/>
            <person name="Beck B.J."/>
            <person name="Whitman W.B."/>
            <person name="Hugenholtz P."/>
            <person name="Klenk H.P."/>
        </authorList>
    </citation>
    <scope>NUCLEOTIDE SEQUENCE [LARGE SCALE GENOMIC DNA]</scope>
    <source>
        <strain evidence="9 10">DSM 45044</strain>
    </source>
</reference>
<comment type="caution">
    <text evidence="9">The sequence shown here is derived from an EMBL/GenBank/DDBJ whole genome shotgun (WGS) entry which is preliminary data.</text>
</comment>
<evidence type="ECO:0000256" key="1">
    <source>
        <dbReference type="ARBA" id="ARBA00004071"/>
    </source>
</evidence>
<dbReference type="Pfam" id="PF01120">
    <property type="entry name" value="Alpha_L_fucos"/>
    <property type="match status" value="1"/>
</dbReference>
<evidence type="ECO:0000256" key="6">
    <source>
        <dbReference type="ARBA" id="ARBA00023295"/>
    </source>
</evidence>
<accession>A0A562VH19</accession>
<name>A0A562VH19_9ACTN</name>
<evidence type="ECO:0000259" key="8">
    <source>
        <dbReference type="Pfam" id="PF01120"/>
    </source>
</evidence>
<evidence type="ECO:0000256" key="4">
    <source>
        <dbReference type="ARBA" id="ARBA00022729"/>
    </source>
</evidence>
<feature type="site" description="May be important for catalysis" evidence="7">
    <location>
        <position position="257"/>
    </location>
</feature>
<sequence length="428" mass="48656">MSIPPLEERARWLTEARFGLFVHWGLYSAAARHEWVQTREKATVEEYRRYFDHFSPDRFDPERWASDAWAAGMRYVVVTTKHHDGFCLWDSKLTDYSAPHTPAGRDLLAPMVAAFRARGFRIGFYHSLLDWHHPDFTIDDHHPLRDTPGPGEGRDMSRYVRYLHGQVTELLTGYGRVDSMWFDFSYPGYGDRGKGREDWRSEELMALVRRLQPGILVNDRLDLGTGPGPDTGDFTTPEQVQPVDGAGFDSAVPWEACQTLNGSWGYDRDNTEWKSPRLLIGMLIDTVAKGGNLLLNVGPTGRGAFDPHASAILSDIGEWMDAHHTAIHGAGPAEFTPPPDCRFTRRADRLYLHVLAWPLKHLHLPGLAGRVRYARLLHDHSEVRIERYDPADDFRRHMAGLDPDTLTLRLPVRPPEVTVPVVELILAD</sequence>
<comment type="function">
    <text evidence="1">Alpha-L-fucosidase is responsible for hydrolyzing the alpha-1,6-linked fucose joined to the reducing-end N-acetylglucosamine of the carbohydrate moieties of glycoproteins.</text>
</comment>
<dbReference type="InterPro" id="IPR000933">
    <property type="entry name" value="Glyco_hydro_29"/>
</dbReference>